<comment type="caution">
    <text evidence="2">The sequence shown here is derived from an EMBL/GenBank/DDBJ whole genome shotgun (WGS) entry which is preliminary data.</text>
</comment>
<evidence type="ECO:0000313" key="2">
    <source>
        <dbReference type="EMBL" id="KAF7376790.1"/>
    </source>
</evidence>
<dbReference type="AlphaFoldDB" id="A0A8H6ZJS1"/>
<reference evidence="2" key="1">
    <citation type="submission" date="2020-05" db="EMBL/GenBank/DDBJ databases">
        <title>Mycena genomes resolve the evolution of fungal bioluminescence.</title>
        <authorList>
            <person name="Tsai I.J."/>
        </authorList>
    </citation>
    <scope>NUCLEOTIDE SEQUENCE</scope>
    <source>
        <strain evidence="2">160909Yilan</strain>
    </source>
</reference>
<dbReference type="EMBL" id="JACAZH010000001">
    <property type="protein sequence ID" value="KAF7376790.1"/>
    <property type="molecule type" value="Genomic_DNA"/>
</dbReference>
<feature type="compositionally biased region" description="Basic residues" evidence="1">
    <location>
        <begin position="17"/>
        <end position="28"/>
    </location>
</feature>
<accession>A0A8H6ZJS1</accession>
<evidence type="ECO:0000313" key="3">
    <source>
        <dbReference type="Proteomes" id="UP000623467"/>
    </source>
</evidence>
<dbReference type="Proteomes" id="UP000623467">
    <property type="component" value="Unassembled WGS sequence"/>
</dbReference>
<protein>
    <submittedName>
        <fullName evidence="2">Uncharacterized protein</fullName>
    </submittedName>
</protein>
<organism evidence="2 3">
    <name type="scientific">Mycena sanguinolenta</name>
    <dbReference type="NCBI Taxonomy" id="230812"/>
    <lineage>
        <taxon>Eukaryota</taxon>
        <taxon>Fungi</taxon>
        <taxon>Dikarya</taxon>
        <taxon>Basidiomycota</taxon>
        <taxon>Agaricomycotina</taxon>
        <taxon>Agaricomycetes</taxon>
        <taxon>Agaricomycetidae</taxon>
        <taxon>Agaricales</taxon>
        <taxon>Marasmiineae</taxon>
        <taxon>Mycenaceae</taxon>
        <taxon>Mycena</taxon>
    </lineage>
</organism>
<gene>
    <name evidence="2" type="ORF">MSAN_00096300</name>
</gene>
<feature type="region of interest" description="Disordered" evidence="1">
    <location>
        <begin position="16"/>
        <end position="56"/>
    </location>
</feature>
<sequence>MPRLGARHPRVVICAHHTPRPRRCHSHRNASPGLPQHETRQSATASPTWPWPHRAPSTPRPARLCSIVCVPATPPSISPMIDDPSSYLRPSSTSIDYKVRCHLPPHGPAPTPNAPTTRRRIFLTAPLASRPAFARPQALPDARPSPREEHHAAQSGLRVLTDERVHSRATVRFTRRGPRQAALDAVGQLVGRAWVRDAGAGLGVRAPRDLNYLIHLRIGAEAVRRTARRAWDRDREKRLKRVRRAELCSSSPDYDCDHELGDSRRFGSGRRRIAHAFGVRQCAARARARLHRAPPRREEAGTLGYL</sequence>
<evidence type="ECO:0000256" key="1">
    <source>
        <dbReference type="SAM" id="MobiDB-lite"/>
    </source>
</evidence>
<feature type="region of interest" description="Disordered" evidence="1">
    <location>
        <begin position="133"/>
        <end position="157"/>
    </location>
</feature>
<name>A0A8H6ZJS1_9AGAR</name>
<proteinExistence type="predicted"/>
<keyword evidence="3" id="KW-1185">Reference proteome</keyword>